<dbReference type="AlphaFoldDB" id="A0A161LSK7"/>
<dbReference type="Gene3D" id="3.30.1810.10">
    <property type="entry name" value="YdfO-like"/>
    <property type="match status" value="1"/>
</dbReference>
<sequence>MFTVDQIEQAHSKVKSGADFPKYIAEIRQMGVTAFEIWVKDGHTIYFGEDGFQAKSLPQYDALVINDECDRKRFIHYLKIHQQGQTDFYTFCYHCAETGIEKWFVSLDDMLCFYFDKASIEVLEERIPH</sequence>
<evidence type="ECO:0000313" key="2">
    <source>
        <dbReference type="Proteomes" id="UP000076586"/>
    </source>
</evidence>
<proteinExistence type="predicted"/>
<dbReference type="SUPFAM" id="SSF160419">
    <property type="entry name" value="YdfO-like"/>
    <property type="match status" value="1"/>
</dbReference>
<name>A0A161LSK7_9BACT</name>
<protein>
    <recommendedName>
        <fullName evidence="3">Phage envelope protein</fullName>
    </recommendedName>
</protein>
<dbReference type="RefSeq" id="WP_068705258.1">
    <property type="nucleotide sequence ID" value="NZ_BDCR01000004.1"/>
</dbReference>
<reference evidence="2" key="1">
    <citation type="submission" date="2016-04" db="EMBL/GenBank/DDBJ databases">
        <title>Draft genome sequence of Paludibacter jiangxiensis strain NM7.</title>
        <authorList>
            <person name="Qiu Y."/>
            <person name="Matsuura N."/>
            <person name="Ohashi A."/>
            <person name="Tourlousse M.D."/>
            <person name="Sekiguchi Y."/>
        </authorList>
    </citation>
    <scope>NUCLEOTIDE SEQUENCE [LARGE SCALE GENOMIC DNA]</scope>
    <source>
        <strain evidence="2">NM7</strain>
    </source>
</reference>
<dbReference type="EMBL" id="BDCR01000004">
    <property type="protein sequence ID" value="GAT63760.1"/>
    <property type="molecule type" value="Genomic_DNA"/>
</dbReference>
<gene>
    <name evidence="1" type="ORF">PJIAN_4301</name>
</gene>
<reference evidence="2" key="2">
    <citation type="journal article" date="2017" name="Genome Announc.">
        <title>Draft genome sequence of Paludibacter jiangxiensis NM7(T), a propionate-producing fermentative bacterium.</title>
        <authorList>
            <person name="Qiu Y.-L."/>
            <person name="Tourlousse D.M."/>
            <person name="Matsuura N."/>
            <person name="Ohashi A."/>
            <person name="Sekiguchi Y."/>
        </authorList>
    </citation>
    <scope>NUCLEOTIDE SEQUENCE [LARGE SCALE GENOMIC DNA]</scope>
    <source>
        <strain evidence="2">NM7</strain>
    </source>
</reference>
<dbReference type="InterPro" id="IPR009833">
    <property type="entry name" value="DUF1398"/>
</dbReference>
<comment type="caution">
    <text evidence="1">The sequence shown here is derived from an EMBL/GenBank/DDBJ whole genome shotgun (WGS) entry which is preliminary data.</text>
</comment>
<accession>A0A161LSK7</accession>
<dbReference type="OrthoDB" id="1550456at2"/>
<evidence type="ECO:0000313" key="1">
    <source>
        <dbReference type="EMBL" id="GAT63760.1"/>
    </source>
</evidence>
<dbReference type="InterPro" id="IPR036696">
    <property type="entry name" value="YdfO-like_sf"/>
</dbReference>
<dbReference type="STRING" id="681398.PJIAN_4301"/>
<organism evidence="1 2">
    <name type="scientific">Paludibacter jiangxiensis</name>
    <dbReference type="NCBI Taxonomy" id="681398"/>
    <lineage>
        <taxon>Bacteria</taxon>
        <taxon>Pseudomonadati</taxon>
        <taxon>Bacteroidota</taxon>
        <taxon>Bacteroidia</taxon>
        <taxon>Bacteroidales</taxon>
        <taxon>Paludibacteraceae</taxon>
        <taxon>Paludibacter</taxon>
    </lineage>
</organism>
<evidence type="ECO:0008006" key="3">
    <source>
        <dbReference type="Google" id="ProtNLM"/>
    </source>
</evidence>
<keyword evidence="2" id="KW-1185">Reference proteome</keyword>
<dbReference type="Proteomes" id="UP000076586">
    <property type="component" value="Unassembled WGS sequence"/>
</dbReference>
<dbReference type="Pfam" id="PF07166">
    <property type="entry name" value="DUF1398"/>
    <property type="match status" value="1"/>
</dbReference>